<comment type="subcellular location">
    <subcellularLocation>
        <location evidence="1">Cell membrane</location>
        <topology evidence="1">Multi-pass membrane protein</topology>
    </subcellularLocation>
</comment>
<dbReference type="OrthoDB" id="2360475at2"/>
<feature type="domain" description="Polysaccharide chain length determinant N-terminal" evidence="8">
    <location>
        <begin position="10"/>
        <end position="99"/>
    </location>
</feature>
<evidence type="ECO:0000256" key="3">
    <source>
        <dbReference type="ARBA" id="ARBA00022475"/>
    </source>
</evidence>
<evidence type="ECO:0000256" key="1">
    <source>
        <dbReference type="ARBA" id="ARBA00004651"/>
    </source>
</evidence>
<dbReference type="AlphaFoldDB" id="A0A1G9TRP1"/>
<protein>
    <submittedName>
        <fullName evidence="9">Capsular polysaccharide biosynthesis protein</fullName>
    </submittedName>
</protein>
<evidence type="ECO:0000313" key="10">
    <source>
        <dbReference type="Proteomes" id="UP000187651"/>
    </source>
</evidence>
<feature type="transmembrane region" description="Helical" evidence="7">
    <location>
        <begin position="24"/>
        <end position="46"/>
    </location>
</feature>
<keyword evidence="6 7" id="KW-0472">Membrane</keyword>
<evidence type="ECO:0000256" key="6">
    <source>
        <dbReference type="ARBA" id="ARBA00023136"/>
    </source>
</evidence>
<dbReference type="RefSeq" id="WP_074520736.1">
    <property type="nucleotide sequence ID" value="NZ_FNHZ01000001.1"/>
</dbReference>
<reference evidence="10" key="1">
    <citation type="submission" date="2016-10" db="EMBL/GenBank/DDBJ databases">
        <authorList>
            <person name="Varghese N."/>
            <person name="Submissions S."/>
        </authorList>
    </citation>
    <scope>NUCLEOTIDE SEQUENCE [LARGE SCALE GENOMIC DNA]</scope>
    <source>
        <strain evidence="10">M83</strain>
    </source>
</reference>
<organism evidence="9 10">
    <name type="scientific">Lachnospira pectinoschiza</name>
    <dbReference type="NCBI Taxonomy" id="28052"/>
    <lineage>
        <taxon>Bacteria</taxon>
        <taxon>Bacillati</taxon>
        <taxon>Bacillota</taxon>
        <taxon>Clostridia</taxon>
        <taxon>Lachnospirales</taxon>
        <taxon>Lachnospiraceae</taxon>
        <taxon>Lachnospira</taxon>
    </lineage>
</organism>
<keyword evidence="4 7" id="KW-0812">Transmembrane</keyword>
<proteinExistence type="inferred from homology"/>
<keyword evidence="3" id="KW-1003">Cell membrane</keyword>
<dbReference type="GO" id="GO:0004713">
    <property type="term" value="F:protein tyrosine kinase activity"/>
    <property type="evidence" value="ECO:0007669"/>
    <property type="project" value="TreeGrafter"/>
</dbReference>
<keyword evidence="5 7" id="KW-1133">Transmembrane helix</keyword>
<dbReference type="Pfam" id="PF02706">
    <property type="entry name" value="Wzz"/>
    <property type="match status" value="1"/>
</dbReference>
<evidence type="ECO:0000256" key="4">
    <source>
        <dbReference type="ARBA" id="ARBA00022692"/>
    </source>
</evidence>
<feature type="transmembrane region" description="Helical" evidence="7">
    <location>
        <begin position="181"/>
        <end position="201"/>
    </location>
</feature>
<name>A0A1G9TRP1_9FIRM</name>
<keyword evidence="10" id="KW-1185">Reference proteome</keyword>
<evidence type="ECO:0000256" key="5">
    <source>
        <dbReference type="ARBA" id="ARBA00022989"/>
    </source>
</evidence>
<gene>
    <name evidence="9" type="ORF">SAMN05216544_0463</name>
</gene>
<evidence type="ECO:0000256" key="2">
    <source>
        <dbReference type="ARBA" id="ARBA00006683"/>
    </source>
</evidence>
<dbReference type="EMBL" id="FNHZ01000001">
    <property type="protein sequence ID" value="SDM50332.1"/>
    <property type="molecule type" value="Genomic_DNA"/>
</dbReference>
<dbReference type="Proteomes" id="UP000187651">
    <property type="component" value="Unassembled WGS sequence"/>
</dbReference>
<dbReference type="PANTHER" id="PTHR32309">
    <property type="entry name" value="TYROSINE-PROTEIN KINASE"/>
    <property type="match status" value="1"/>
</dbReference>
<dbReference type="PANTHER" id="PTHR32309:SF13">
    <property type="entry name" value="FERRIC ENTEROBACTIN TRANSPORT PROTEIN FEPE"/>
    <property type="match status" value="1"/>
</dbReference>
<dbReference type="InterPro" id="IPR050445">
    <property type="entry name" value="Bact_polysacc_biosynth/exp"/>
</dbReference>
<sequence>MDNNKAGEREIDLGRLFSILWDKIILIIFTGALFGAATFLASKFFITPVYDSTTQLYVLNRADDSTTTLTDLQTSTQLTKDYIILVQSRPVLEYVIEDLSLDMTTSELSDMISVTTISDSRVLQISVKNPDPYRAKEIADSIAQFSATQICEIMHIEDVEIIEEGNIATIPESTGIKRNTIIGVLLGIIFSSGVIIVKSLFDDTIKTSEDVEKYLGISTLSMIPLCKEMDDGRSKLSKKKSKKRGK</sequence>
<evidence type="ECO:0000313" key="9">
    <source>
        <dbReference type="EMBL" id="SDM50332.1"/>
    </source>
</evidence>
<evidence type="ECO:0000259" key="8">
    <source>
        <dbReference type="Pfam" id="PF02706"/>
    </source>
</evidence>
<dbReference type="InterPro" id="IPR003856">
    <property type="entry name" value="LPS_length_determ_N"/>
</dbReference>
<dbReference type="GO" id="GO:0005886">
    <property type="term" value="C:plasma membrane"/>
    <property type="evidence" value="ECO:0007669"/>
    <property type="project" value="UniProtKB-SubCell"/>
</dbReference>
<accession>A0A1G9TRP1</accession>
<comment type="similarity">
    <text evidence="2">Belongs to the CpsC/CapA family.</text>
</comment>
<evidence type="ECO:0000256" key="7">
    <source>
        <dbReference type="SAM" id="Phobius"/>
    </source>
</evidence>